<accession>A0ABR9ZSV2</accession>
<dbReference type="InterPro" id="IPR020825">
    <property type="entry name" value="Phe-tRNA_synthase-like_B3/B4"/>
</dbReference>
<protein>
    <recommendedName>
        <fullName evidence="1">B3/B4 tRNA-binding domain-containing protein</fullName>
    </recommendedName>
</protein>
<dbReference type="RefSeq" id="WP_194701782.1">
    <property type="nucleotide sequence ID" value="NZ_JADKNH010000006.1"/>
</dbReference>
<dbReference type="InterPro" id="IPR005146">
    <property type="entry name" value="B3/B4_tRNA-bd"/>
</dbReference>
<organism evidence="2 3">
    <name type="scientific">Fusibacter ferrireducens</name>
    <dbReference type="NCBI Taxonomy" id="2785058"/>
    <lineage>
        <taxon>Bacteria</taxon>
        <taxon>Bacillati</taxon>
        <taxon>Bacillota</taxon>
        <taxon>Clostridia</taxon>
        <taxon>Eubacteriales</taxon>
        <taxon>Eubacteriales Family XII. Incertae Sedis</taxon>
        <taxon>Fusibacter</taxon>
    </lineage>
</organism>
<comment type="caution">
    <text evidence="2">The sequence shown here is derived from an EMBL/GenBank/DDBJ whole genome shotgun (WGS) entry which is preliminary data.</text>
</comment>
<dbReference type="Proteomes" id="UP000614200">
    <property type="component" value="Unassembled WGS sequence"/>
</dbReference>
<dbReference type="SMART" id="SM00873">
    <property type="entry name" value="B3_4"/>
    <property type="match status" value="1"/>
</dbReference>
<gene>
    <name evidence="2" type="ORF">ISU02_10415</name>
</gene>
<dbReference type="PANTHER" id="PTHR39209">
    <property type="match status" value="1"/>
</dbReference>
<dbReference type="SUPFAM" id="SSF56037">
    <property type="entry name" value="PheT/TilS domain"/>
    <property type="match status" value="1"/>
</dbReference>
<keyword evidence="3" id="KW-1185">Reference proteome</keyword>
<reference evidence="2 3" key="1">
    <citation type="submission" date="2020-11" db="EMBL/GenBank/DDBJ databases">
        <title>Fusibacter basophilias sp. nov.</title>
        <authorList>
            <person name="Qiu D."/>
        </authorList>
    </citation>
    <scope>NUCLEOTIDE SEQUENCE [LARGE SCALE GENOMIC DNA]</scope>
    <source>
        <strain evidence="2 3">Q10-2</strain>
    </source>
</reference>
<evidence type="ECO:0000313" key="2">
    <source>
        <dbReference type="EMBL" id="MBF4693537.1"/>
    </source>
</evidence>
<sequence length="237" mass="27221">MKKLIVDDAIFKLFPETKIGVIVVRHLTNKMDSRVTTSFLSETASSIQNKYSGKTLAEIDEIKRWREAYKKFNANKKYRSSIESLYARTLKGKPLPTINPLVDFYNAISLKYAMPCGGEDLHRIKGNIRLTFANGDEPFYEIGSDTMQYPVQHEIIYKDDAGCICRNWNWREADRTKITEQTNSAILVIESISSHKHAHLNDAIERLSDLLKHHMDAQIEVAVLDLFKRELQLDASD</sequence>
<dbReference type="Pfam" id="PF03483">
    <property type="entry name" value="B3_4"/>
    <property type="match status" value="1"/>
</dbReference>
<evidence type="ECO:0000313" key="3">
    <source>
        <dbReference type="Proteomes" id="UP000614200"/>
    </source>
</evidence>
<name>A0ABR9ZSV2_9FIRM</name>
<dbReference type="PANTHER" id="PTHR39209:SF2">
    <property type="entry name" value="CYTOPLASMIC PROTEIN"/>
    <property type="match status" value="1"/>
</dbReference>
<dbReference type="EMBL" id="JADKNH010000006">
    <property type="protein sequence ID" value="MBF4693537.1"/>
    <property type="molecule type" value="Genomic_DNA"/>
</dbReference>
<proteinExistence type="predicted"/>
<feature type="domain" description="B3/B4 tRNA-binding" evidence="1">
    <location>
        <begin position="63"/>
        <end position="216"/>
    </location>
</feature>
<evidence type="ECO:0000259" key="1">
    <source>
        <dbReference type="SMART" id="SM00873"/>
    </source>
</evidence>
<dbReference type="Gene3D" id="3.50.40.10">
    <property type="entry name" value="Phenylalanyl-trna Synthetase, Chain B, domain 3"/>
    <property type="match status" value="1"/>
</dbReference>